<evidence type="ECO:0000256" key="4">
    <source>
        <dbReference type="ARBA" id="ARBA00023136"/>
    </source>
</evidence>
<evidence type="ECO:0000313" key="9">
    <source>
        <dbReference type="EMBL" id="KAL2037104.1"/>
    </source>
</evidence>
<feature type="region of interest" description="Disordered" evidence="6">
    <location>
        <begin position="335"/>
        <end position="357"/>
    </location>
</feature>
<feature type="transmembrane region" description="Helical" evidence="7">
    <location>
        <begin position="33"/>
        <end position="55"/>
    </location>
</feature>
<dbReference type="Proteomes" id="UP001590950">
    <property type="component" value="Unassembled WGS sequence"/>
</dbReference>
<sequence length="357" mass="39463">MSPPQYNRLVYASLPPAEAQYQLAHINESRVQAIVSSQIACLVIAVIAVVLRFVSRRMIKTAIKADDWMIVAALVFMIGFVISVLLCILQYGGGRHAILLKNPVEFAQSVLAVEVFYTPAISSVKISTLLLFGRIFPGRQFHRILWGVGIFVATYSGIQVLCAIFQCRPIRAAWETSLKGQCIEINLVFMILGGMNVLTDLIILFAPLPMIWGLQMQKAMKLQLMGIFSVGGFITIVSIYRIPKLHGLSLVDASWSNADATIWSIVEIGVGIACACAITYRPLFNWVFHLHISEAGSAPSGKSSRPSAGAVNYPENCQQGWRGIDENKYKMHRVGTSDKGSFASGESRSRLRDEEWH</sequence>
<feature type="transmembrane region" description="Helical" evidence="7">
    <location>
        <begin position="186"/>
        <end position="212"/>
    </location>
</feature>
<feature type="compositionally biased region" description="Basic and acidic residues" evidence="6">
    <location>
        <begin position="347"/>
        <end position="357"/>
    </location>
</feature>
<dbReference type="Pfam" id="PF20684">
    <property type="entry name" value="Fung_rhodopsin"/>
    <property type="match status" value="1"/>
</dbReference>
<dbReference type="EMBL" id="JBEFKJ010000045">
    <property type="protein sequence ID" value="KAL2037104.1"/>
    <property type="molecule type" value="Genomic_DNA"/>
</dbReference>
<evidence type="ECO:0000256" key="2">
    <source>
        <dbReference type="ARBA" id="ARBA00022692"/>
    </source>
</evidence>
<evidence type="ECO:0000256" key="5">
    <source>
        <dbReference type="ARBA" id="ARBA00038359"/>
    </source>
</evidence>
<evidence type="ECO:0000313" key="10">
    <source>
        <dbReference type="Proteomes" id="UP001590950"/>
    </source>
</evidence>
<keyword evidence="2 7" id="KW-0812">Transmembrane</keyword>
<feature type="transmembrane region" description="Helical" evidence="7">
    <location>
        <begin position="224"/>
        <end position="242"/>
    </location>
</feature>
<dbReference type="InterPro" id="IPR049326">
    <property type="entry name" value="Rhodopsin_dom_fungi"/>
</dbReference>
<feature type="transmembrane region" description="Helical" evidence="7">
    <location>
        <begin position="144"/>
        <end position="166"/>
    </location>
</feature>
<keyword evidence="10" id="KW-1185">Reference proteome</keyword>
<feature type="transmembrane region" description="Helical" evidence="7">
    <location>
        <begin position="111"/>
        <end position="132"/>
    </location>
</feature>
<comment type="caution">
    <text evidence="9">The sequence shown here is derived from an EMBL/GenBank/DDBJ whole genome shotgun (WGS) entry which is preliminary data.</text>
</comment>
<reference evidence="9 10" key="1">
    <citation type="submission" date="2024-09" db="EMBL/GenBank/DDBJ databases">
        <title>Rethinking Asexuality: The Enigmatic Case of Functional Sexual Genes in Lepraria (Stereocaulaceae).</title>
        <authorList>
            <person name="Doellman M."/>
            <person name="Sun Y."/>
            <person name="Barcenas-Pena A."/>
            <person name="Lumbsch H.T."/>
            <person name="Grewe F."/>
        </authorList>
    </citation>
    <scope>NUCLEOTIDE SEQUENCE [LARGE SCALE GENOMIC DNA]</scope>
    <source>
        <strain evidence="9 10">Mercado 3170</strain>
    </source>
</reference>
<evidence type="ECO:0000256" key="7">
    <source>
        <dbReference type="SAM" id="Phobius"/>
    </source>
</evidence>
<feature type="transmembrane region" description="Helical" evidence="7">
    <location>
        <begin position="67"/>
        <end position="91"/>
    </location>
</feature>
<organism evidence="9 10">
    <name type="scientific">Stereocaulon virgatum</name>
    <dbReference type="NCBI Taxonomy" id="373712"/>
    <lineage>
        <taxon>Eukaryota</taxon>
        <taxon>Fungi</taxon>
        <taxon>Dikarya</taxon>
        <taxon>Ascomycota</taxon>
        <taxon>Pezizomycotina</taxon>
        <taxon>Lecanoromycetes</taxon>
        <taxon>OSLEUM clade</taxon>
        <taxon>Lecanoromycetidae</taxon>
        <taxon>Lecanorales</taxon>
        <taxon>Lecanorineae</taxon>
        <taxon>Stereocaulaceae</taxon>
        <taxon>Stereocaulon</taxon>
    </lineage>
</organism>
<accession>A0ABR3ZVB5</accession>
<evidence type="ECO:0000256" key="3">
    <source>
        <dbReference type="ARBA" id="ARBA00022989"/>
    </source>
</evidence>
<evidence type="ECO:0000259" key="8">
    <source>
        <dbReference type="Pfam" id="PF20684"/>
    </source>
</evidence>
<protein>
    <recommendedName>
        <fullName evidence="8">Rhodopsin domain-containing protein</fullName>
    </recommendedName>
</protein>
<keyword evidence="3 7" id="KW-1133">Transmembrane helix</keyword>
<dbReference type="PANTHER" id="PTHR33048">
    <property type="entry name" value="PTH11-LIKE INTEGRAL MEMBRANE PROTEIN (AFU_ORTHOLOGUE AFUA_5G11245)"/>
    <property type="match status" value="1"/>
</dbReference>
<keyword evidence="4 7" id="KW-0472">Membrane</keyword>
<feature type="domain" description="Rhodopsin" evidence="8">
    <location>
        <begin position="51"/>
        <end position="285"/>
    </location>
</feature>
<evidence type="ECO:0000256" key="6">
    <source>
        <dbReference type="SAM" id="MobiDB-lite"/>
    </source>
</evidence>
<name>A0ABR3ZVB5_9LECA</name>
<feature type="transmembrane region" description="Helical" evidence="7">
    <location>
        <begin position="262"/>
        <end position="280"/>
    </location>
</feature>
<feature type="region of interest" description="Disordered" evidence="6">
    <location>
        <begin position="298"/>
        <end position="319"/>
    </location>
</feature>
<gene>
    <name evidence="9" type="ORF">N7G274_010231</name>
</gene>
<dbReference type="InterPro" id="IPR052337">
    <property type="entry name" value="SAT4-like"/>
</dbReference>
<comment type="subcellular location">
    <subcellularLocation>
        <location evidence="1">Membrane</location>
        <topology evidence="1">Multi-pass membrane protein</topology>
    </subcellularLocation>
</comment>
<dbReference type="PANTHER" id="PTHR33048:SF47">
    <property type="entry name" value="INTEGRAL MEMBRANE PROTEIN-RELATED"/>
    <property type="match status" value="1"/>
</dbReference>
<proteinExistence type="inferred from homology"/>
<comment type="similarity">
    <text evidence="5">Belongs to the SAT4 family.</text>
</comment>
<evidence type="ECO:0000256" key="1">
    <source>
        <dbReference type="ARBA" id="ARBA00004141"/>
    </source>
</evidence>